<dbReference type="SMART" id="SM00554">
    <property type="entry name" value="FAS1"/>
    <property type="match status" value="1"/>
</dbReference>
<protein>
    <submittedName>
        <fullName evidence="2">Putative surface protein with fasciclin (FAS1) repeats</fullName>
    </submittedName>
</protein>
<dbReference type="SUPFAM" id="SSF82153">
    <property type="entry name" value="FAS1 domain"/>
    <property type="match status" value="1"/>
</dbReference>
<comment type="caution">
    <text evidence="2">The sequence shown here is derived from an EMBL/GenBank/DDBJ whole genome shotgun (WGS) entry which is preliminary data.</text>
</comment>
<dbReference type="AlphaFoldDB" id="A0A362XA97"/>
<dbReference type="InterPro" id="IPR050904">
    <property type="entry name" value="Adhesion/Biosynth-related"/>
</dbReference>
<reference evidence="2 3" key="1">
    <citation type="submission" date="2018-02" db="EMBL/GenBank/DDBJ databases">
        <title>Genomic Encyclopedia of Archaeal and Bacterial Type Strains, Phase II (KMG-II): from individual species to whole genera.</title>
        <authorList>
            <person name="Goeker M."/>
        </authorList>
    </citation>
    <scope>NUCLEOTIDE SEQUENCE [LARGE SCALE GENOMIC DNA]</scope>
    <source>
        <strain evidence="2 3">DSM 21165</strain>
    </source>
</reference>
<accession>A0A362XA97</accession>
<dbReference type="Gene3D" id="2.30.180.10">
    <property type="entry name" value="FAS1 domain"/>
    <property type="match status" value="1"/>
</dbReference>
<dbReference type="RefSeq" id="WP_105473559.1">
    <property type="nucleotide sequence ID" value="NZ_PVEO01000004.1"/>
</dbReference>
<evidence type="ECO:0000313" key="2">
    <source>
        <dbReference type="EMBL" id="PQV48951.1"/>
    </source>
</evidence>
<dbReference type="PANTHER" id="PTHR10900">
    <property type="entry name" value="PERIOSTIN-RELATED"/>
    <property type="match status" value="1"/>
</dbReference>
<sequence length="506" mass="57430">MKNRNNTIVNFGLIMLLICLFTAIGCKDDAWDDHYEQLDSRLENNILSILSEDSNYSTFVQYLNQTGYNEELASAQAYTVWAPNNAAFEQVPTAILNDPDLLKQLIGNHISLFSYNTAHNDEVLVKMFNDKYVEFINTNGDSSFGGVNLVEKDILASNGVLHTINEVIDVNPNIWGYLNDNVERYPKLMAYLSQFNETAFDEANSVKIGTNTLGQPVYDSIYTTTNTYFKTIGDLSSEEERFSFIGLTDDAYESIFDIFDDYYNHPLVDSVKNKTEKTIFRNLNFPQVDPDNLNGTTITSTTGSEVMLDPSLIVENIELSNGNVFVVNELDFDPRGVIYKPIRYEIENTEKRTTGSLTDFSIQKRYDITASEEFTNEITLLENPTPGDTNNFFEITFSNVLAASYKLNLKFTPVGATQDTKLKFQFSYIRSNFRPTIEEIGPIVVSNLEDGVVTIGDTFDFSFYATGQEDDYFFVKLKVIVDVSEPELLLYDRRFGIDYAELVPTE</sequence>
<gene>
    <name evidence="2" type="ORF">CLV33_104158</name>
</gene>
<dbReference type="Proteomes" id="UP000251545">
    <property type="component" value="Unassembled WGS sequence"/>
</dbReference>
<dbReference type="PROSITE" id="PS51257">
    <property type="entry name" value="PROKAR_LIPOPROTEIN"/>
    <property type="match status" value="1"/>
</dbReference>
<dbReference type="EMBL" id="PVEO01000004">
    <property type="protein sequence ID" value="PQV48951.1"/>
    <property type="molecule type" value="Genomic_DNA"/>
</dbReference>
<dbReference type="Pfam" id="PF02469">
    <property type="entry name" value="Fasciclin"/>
    <property type="match status" value="1"/>
</dbReference>
<name>A0A362XA97_9FLAO</name>
<dbReference type="InterPro" id="IPR036378">
    <property type="entry name" value="FAS1_dom_sf"/>
</dbReference>
<evidence type="ECO:0000259" key="1">
    <source>
        <dbReference type="PROSITE" id="PS50213"/>
    </source>
</evidence>
<organism evidence="2 3">
    <name type="scientific">Jejuia pallidilutea</name>
    <dbReference type="NCBI Taxonomy" id="504487"/>
    <lineage>
        <taxon>Bacteria</taxon>
        <taxon>Pseudomonadati</taxon>
        <taxon>Bacteroidota</taxon>
        <taxon>Flavobacteriia</taxon>
        <taxon>Flavobacteriales</taxon>
        <taxon>Flavobacteriaceae</taxon>
        <taxon>Jejuia</taxon>
    </lineage>
</organism>
<dbReference type="InterPro" id="IPR000782">
    <property type="entry name" value="FAS1_domain"/>
</dbReference>
<evidence type="ECO:0000313" key="3">
    <source>
        <dbReference type="Proteomes" id="UP000251545"/>
    </source>
</evidence>
<proteinExistence type="predicted"/>
<dbReference type="PROSITE" id="PS50213">
    <property type="entry name" value="FAS1"/>
    <property type="match status" value="1"/>
</dbReference>
<dbReference type="PANTHER" id="PTHR10900:SF77">
    <property type="entry name" value="FI19380P1"/>
    <property type="match status" value="1"/>
</dbReference>
<feature type="domain" description="FAS1" evidence="1">
    <location>
        <begin position="43"/>
        <end position="168"/>
    </location>
</feature>